<dbReference type="Pfam" id="PF16889">
    <property type="entry name" value="Hepar_II_III_N"/>
    <property type="match status" value="1"/>
</dbReference>
<dbReference type="InterPro" id="IPR008929">
    <property type="entry name" value="Chondroitin_lyas"/>
</dbReference>
<evidence type="ECO:0000256" key="5">
    <source>
        <dbReference type="SAM" id="MobiDB-lite"/>
    </source>
</evidence>
<evidence type="ECO:0000259" key="7">
    <source>
        <dbReference type="Pfam" id="PF16889"/>
    </source>
</evidence>
<keyword evidence="3" id="KW-0574">Periplasm</keyword>
<reference evidence="9" key="1">
    <citation type="journal article" date="2019" name="Int. J. Syst. Evol. Microbiol.">
        <title>The Global Catalogue of Microorganisms (GCM) 10K type strain sequencing project: providing services to taxonomists for standard genome sequencing and annotation.</title>
        <authorList>
            <consortium name="The Broad Institute Genomics Platform"/>
            <consortium name="The Broad Institute Genome Sequencing Center for Infectious Disease"/>
            <person name="Wu L."/>
            <person name="Ma J."/>
        </authorList>
    </citation>
    <scope>NUCLEOTIDE SEQUENCE [LARGE SCALE GENOMIC DNA]</scope>
    <source>
        <strain evidence="9">JCM 6242</strain>
    </source>
</reference>
<evidence type="ECO:0000256" key="1">
    <source>
        <dbReference type="ARBA" id="ARBA00004418"/>
    </source>
</evidence>
<dbReference type="Gene3D" id="2.70.98.70">
    <property type="match status" value="1"/>
</dbReference>
<evidence type="ECO:0000256" key="3">
    <source>
        <dbReference type="ARBA" id="ARBA00022764"/>
    </source>
</evidence>
<dbReference type="EMBL" id="BAAAVI010000019">
    <property type="protein sequence ID" value="GAA2870805.1"/>
    <property type="molecule type" value="Genomic_DNA"/>
</dbReference>
<name>A0ABP6IGN9_9ACTN</name>
<feature type="region of interest" description="Disordered" evidence="5">
    <location>
        <begin position="537"/>
        <end position="562"/>
    </location>
</feature>
<accession>A0ABP6IGN9</accession>
<organism evidence="8 9">
    <name type="scientific">Streptosporangium fragile</name>
    <dbReference type="NCBI Taxonomy" id="46186"/>
    <lineage>
        <taxon>Bacteria</taxon>
        <taxon>Bacillati</taxon>
        <taxon>Actinomycetota</taxon>
        <taxon>Actinomycetes</taxon>
        <taxon>Streptosporangiales</taxon>
        <taxon>Streptosporangiaceae</taxon>
        <taxon>Streptosporangium</taxon>
    </lineage>
</organism>
<gene>
    <name evidence="8" type="ORF">GCM10010517_31070</name>
</gene>
<protein>
    <recommendedName>
        <fullName evidence="10">Heparin-sulfate lyase N-terminal domain-containing protein</fullName>
    </recommendedName>
</protein>
<comment type="caution">
    <text evidence="8">The sequence shown here is derived from an EMBL/GenBank/DDBJ whole genome shotgun (WGS) entry which is preliminary data.</text>
</comment>
<dbReference type="PANTHER" id="PTHR39210">
    <property type="entry name" value="HEPARIN-SULFATE LYASE"/>
    <property type="match status" value="1"/>
</dbReference>
<dbReference type="InterPro" id="IPR031680">
    <property type="entry name" value="Hepar_II_III_N"/>
</dbReference>
<evidence type="ECO:0000313" key="8">
    <source>
        <dbReference type="EMBL" id="GAA2870805.1"/>
    </source>
</evidence>
<dbReference type="PANTHER" id="PTHR39210:SF1">
    <property type="entry name" value="HEPARIN-SULFATE LYASE"/>
    <property type="match status" value="1"/>
</dbReference>
<evidence type="ECO:0000256" key="2">
    <source>
        <dbReference type="ARBA" id="ARBA00022729"/>
    </source>
</evidence>
<dbReference type="SUPFAM" id="SSF48230">
    <property type="entry name" value="Chondroitin AC/alginate lyase"/>
    <property type="match status" value="1"/>
</dbReference>
<sequence length="569" mass="61853">MFNYARTALGLLPKRPAGPSSAAGDGPVVYTADWFPAIKVSEVMEGRVAFVGLPSADLGTDIDWRLDPYRNRSWALNLHALRWMGRLVAEYERSGRREYLTRAGEIAEDWVRKNPRGGPGVSPWAWAEHAVALRAPALVCLSAYVRTGWLSGSLAEHAEILSDPALYRQGHNHGLDQDIALLAVGCRLGRERWRDLAVRRMAESAELAIDEQGVLHEQAPRYGIYVHRRLGTAMDMIGRSGAEVPAVLAARRKALETYISHATQPDGRLVPIGDSPADTRPPGFPHEEPVVKVFDGGYVFGRTAWDDPGSAYYSIRFGPGRRLHGHEDHLGVTYHAQGRDILVEAGFHSYERTAYREWTASPEAHNVPVVVGAAFRERTATRLVHASVGPGRQFYRLTDDAYGVGRTRSVLVGHGADLMAVLDEVPAGSALRSLWHFAPSLTMVSARGGRTVLADGTWRVTLLQFTTPSCRPLDGQTIRTGSISTGYLKRAEAVTVLSPPAASMLTVIVPGTGDPEVSYSGGQVTVRTPAGPVSFPLSLDPPHGAVPPAERPPETPDTSGHPCFSARFL</sequence>
<keyword evidence="9" id="KW-1185">Reference proteome</keyword>
<comment type="subcellular location">
    <subcellularLocation>
        <location evidence="1">Periplasm</location>
    </subcellularLocation>
</comment>
<proteinExistence type="predicted"/>
<keyword evidence="4" id="KW-0456">Lyase</keyword>
<dbReference type="Gene3D" id="1.50.10.100">
    <property type="entry name" value="Chondroitin AC/alginate lyase"/>
    <property type="match status" value="1"/>
</dbReference>
<evidence type="ECO:0008006" key="10">
    <source>
        <dbReference type="Google" id="ProtNLM"/>
    </source>
</evidence>
<dbReference type="Pfam" id="PF07940">
    <property type="entry name" value="Hepar_II_III_C"/>
    <property type="match status" value="1"/>
</dbReference>
<evidence type="ECO:0000313" key="9">
    <source>
        <dbReference type="Proteomes" id="UP001500831"/>
    </source>
</evidence>
<feature type="domain" description="Heparin-sulfate lyase N-terminal" evidence="7">
    <location>
        <begin position="54"/>
        <end position="275"/>
    </location>
</feature>
<feature type="domain" description="Heparinase II/III-like C-terminal" evidence="6">
    <location>
        <begin position="319"/>
        <end position="490"/>
    </location>
</feature>
<dbReference type="RefSeq" id="WP_344971825.1">
    <property type="nucleotide sequence ID" value="NZ_BAAAVI010000019.1"/>
</dbReference>
<evidence type="ECO:0000256" key="4">
    <source>
        <dbReference type="ARBA" id="ARBA00023239"/>
    </source>
</evidence>
<evidence type="ECO:0000259" key="6">
    <source>
        <dbReference type="Pfam" id="PF07940"/>
    </source>
</evidence>
<keyword evidence="2" id="KW-0732">Signal</keyword>
<dbReference type="Proteomes" id="UP001500831">
    <property type="component" value="Unassembled WGS sequence"/>
</dbReference>
<dbReference type="InterPro" id="IPR012480">
    <property type="entry name" value="Hepar_II_III_C"/>
</dbReference>